<protein>
    <submittedName>
        <fullName evidence="2">Uncharacterized protein</fullName>
    </submittedName>
</protein>
<dbReference type="Proteomes" id="UP001208570">
    <property type="component" value="Unassembled WGS sequence"/>
</dbReference>
<name>A0AAD9N1L6_9ANNE</name>
<proteinExistence type="predicted"/>
<gene>
    <name evidence="2" type="ORF">LSH36_339g01046</name>
</gene>
<reference evidence="2" key="1">
    <citation type="journal article" date="2023" name="Mol. Biol. Evol.">
        <title>Third-Generation Sequencing Reveals the Adaptive Role of the Epigenome in Three Deep-Sea Polychaetes.</title>
        <authorList>
            <person name="Perez M."/>
            <person name="Aroh O."/>
            <person name="Sun Y."/>
            <person name="Lan Y."/>
            <person name="Juniper S.K."/>
            <person name="Young C.R."/>
            <person name="Angers B."/>
            <person name="Qian P.Y."/>
        </authorList>
    </citation>
    <scope>NUCLEOTIDE SEQUENCE</scope>
    <source>
        <strain evidence="2">P08H-3</strain>
    </source>
</reference>
<accession>A0AAD9N1L6</accession>
<dbReference type="EMBL" id="JAODUP010000339">
    <property type="protein sequence ID" value="KAK2152108.1"/>
    <property type="molecule type" value="Genomic_DNA"/>
</dbReference>
<dbReference type="AlphaFoldDB" id="A0AAD9N1L6"/>
<feature type="chain" id="PRO_5042255264" evidence="1">
    <location>
        <begin position="24"/>
        <end position="283"/>
    </location>
</feature>
<comment type="caution">
    <text evidence="2">The sequence shown here is derived from an EMBL/GenBank/DDBJ whole genome shotgun (WGS) entry which is preliminary data.</text>
</comment>
<evidence type="ECO:0000313" key="3">
    <source>
        <dbReference type="Proteomes" id="UP001208570"/>
    </source>
</evidence>
<evidence type="ECO:0000256" key="1">
    <source>
        <dbReference type="SAM" id="SignalP"/>
    </source>
</evidence>
<organism evidence="2 3">
    <name type="scientific">Paralvinella palmiformis</name>
    <dbReference type="NCBI Taxonomy" id="53620"/>
    <lineage>
        <taxon>Eukaryota</taxon>
        <taxon>Metazoa</taxon>
        <taxon>Spiralia</taxon>
        <taxon>Lophotrochozoa</taxon>
        <taxon>Annelida</taxon>
        <taxon>Polychaeta</taxon>
        <taxon>Sedentaria</taxon>
        <taxon>Canalipalpata</taxon>
        <taxon>Terebellida</taxon>
        <taxon>Terebelliformia</taxon>
        <taxon>Alvinellidae</taxon>
        <taxon>Paralvinella</taxon>
    </lineage>
</organism>
<keyword evidence="3" id="KW-1185">Reference proteome</keyword>
<sequence>MEMGLLFCLIVLLTHHLNDHMLCMAIQESYHVMVNNSGPVVIDSLISFQAKLNTESVNNITATLHSDYHNASDQSMYLYTWLTNACLHSKQPSFCNENITSNDTAVLSRVYSKFDVPRGGKFLMMVIVYKRDVNGRFDQIAVNSTYFILTDTINGHLLVSQNTTAISHQAGDVFSTKSNITLMAVITDHFSDPTFTSVWCIIGPQTNVSIELYGLSHSVLLSRRGSYKLYVAIIVHIHVFDQMGKVQLVERNTSFNGHILMKGNIHIYIYIMKERAFECKDYY</sequence>
<keyword evidence="1" id="KW-0732">Signal</keyword>
<feature type="signal peptide" evidence="1">
    <location>
        <begin position="1"/>
        <end position="23"/>
    </location>
</feature>
<evidence type="ECO:0000313" key="2">
    <source>
        <dbReference type="EMBL" id="KAK2152108.1"/>
    </source>
</evidence>